<keyword evidence="23" id="KW-1185">Reference proteome</keyword>
<dbReference type="GO" id="GO:0000278">
    <property type="term" value="P:mitotic cell cycle"/>
    <property type="evidence" value="ECO:0007669"/>
    <property type="project" value="InterPro"/>
</dbReference>
<evidence type="ECO:0000256" key="3">
    <source>
        <dbReference type="ARBA" id="ARBA00022679"/>
    </source>
</evidence>
<dbReference type="FunFam" id="1.10.510.10:FF:000217">
    <property type="entry name" value="Wee1-like protein kinase"/>
    <property type="match status" value="1"/>
</dbReference>
<keyword evidence="8 14" id="KW-0067">ATP-binding</keyword>
<dbReference type="Proteomes" id="UP000237246">
    <property type="component" value="Unassembled WGS sequence"/>
</dbReference>
<evidence type="ECO:0000256" key="13">
    <source>
        <dbReference type="ARBA" id="ARBA00037982"/>
    </source>
</evidence>
<reference evidence="22 23" key="1">
    <citation type="submission" date="2018-01" db="EMBL/GenBank/DDBJ databases">
        <title>Comparison of the Chinese Bamboo Partridge and Red Junglefowl genome sequences highlights the importance of demography in genome evolution.</title>
        <authorList>
            <person name="Tiley G.P."/>
            <person name="Kimball R.T."/>
            <person name="Braun E.L."/>
            <person name="Burleigh J.G."/>
        </authorList>
    </citation>
    <scope>NUCLEOTIDE SEQUENCE [LARGE SCALE GENOMIC DNA]</scope>
    <source>
        <strain evidence="22">RTK389</strain>
        <tissue evidence="22">Blood</tissue>
    </source>
</reference>
<keyword evidence="3 14" id="KW-0808">Transferase</keyword>
<feature type="compositionally biased region" description="Acidic residues" evidence="20">
    <location>
        <begin position="37"/>
        <end position="49"/>
    </location>
</feature>
<organism evidence="22 23">
    <name type="scientific">Bambusicola thoracicus</name>
    <name type="common">Chinese bamboo-partridge</name>
    <name type="synonym">Perdix thoracica</name>
    <dbReference type="NCBI Taxonomy" id="9083"/>
    <lineage>
        <taxon>Eukaryota</taxon>
        <taxon>Metazoa</taxon>
        <taxon>Chordata</taxon>
        <taxon>Craniata</taxon>
        <taxon>Vertebrata</taxon>
        <taxon>Euteleostomi</taxon>
        <taxon>Archelosauria</taxon>
        <taxon>Archosauria</taxon>
        <taxon>Dinosauria</taxon>
        <taxon>Saurischia</taxon>
        <taxon>Theropoda</taxon>
        <taxon>Coelurosauria</taxon>
        <taxon>Aves</taxon>
        <taxon>Neognathae</taxon>
        <taxon>Galloanserae</taxon>
        <taxon>Galliformes</taxon>
        <taxon>Phasianidae</taxon>
        <taxon>Perdicinae</taxon>
        <taxon>Bambusicola</taxon>
    </lineage>
</organism>
<keyword evidence="9 17" id="KW-0460">Magnesium</keyword>
<name>A0A2P4TAB1_BAMTH</name>
<feature type="binding site" evidence="17">
    <location>
        <position position="333"/>
    </location>
    <ligand>
        <name>Mg(2+)</name>
        <dbReference type="ChEBI" id="CHEBI:18420"/>
        <label>1</label>
    </ligand>
</feature>
<evidence type="ECO:0000256" key="7">
    <source>
        <dbReference type="ARBA" id="ARBA00022777"/>
    </source>
</evidence>
<dbReference type="GO" id="GO:0005737">
    <property type="term" value="C:cytoplasm"/>
    <property type="evidence" value="ECO:0007669"/>
    <property type="project" value="TreeGrafter"/>
</dbReference>
<evidence type="ECO:0000259" key="21">
    <source>
        <dbReference type="PROSITE" id="PS50011"/>
    </source>
</evidence>
<evidence type="ECO:0000256" key="19">
    <source>
        <dbReference type="SAM" id="Coils"/>
    </source>
</evidence>
<evidence type="ECO:0000256" key="1">
    <source>
        <dbReference type="ARBA" id="ARBA00004123"/>
    </source>
</evidence>
<dbReference type="PANTHER" id="PTHR11042">
    <property type="entry name" value="EUKARYOTIC TRANSLATION INITIATION FACTOR 2-ALPHA KINASE EIF2-ALPHA KINASE -RELATED"/>
    <property type="match status" value="1"/>
</dbReference>
<dbReference type="PANTHER" id="PTHR11042:SF72">
    <property type="entry name" value="WEE1-LIKE PROTEIN KINASE"/>
    <property type="match status" value="1"/>
</dbReference>
<feature type="binding site" evidence="16">
    <location>
        <begin position="207"/>
        <end position="215"/>
    </location>
    <ligand>
        <name>ATP</name>
        <dbReference type="ChEBI" id="CHEBI:30616"/>
    </ligand>
</feature>
<feature type="active site" description="Proton acceptor" evidence="15">
    <location>
        <position position="328"/>
    </location>
</feature>
<keyword evidence="2" id="KW-0132">Cell division</keyword>
<dbReference type="GO" id="GO:0005634">
    <property type="term" value="C:nucleus"/>
    <property type="evidence" value="ECO:0007669"/>
    <property type="project" value="UniProtKB-SubCell"/>
</dbReference>
<comment type="similarity">
    <text evidence="14">Belongs to the protein kinase superfamily. Ser/Thr protein kinase family. WEE1 subfamily.</text>
</comment>
<evidence type="ECO:0000256" key="10">
    <source>
        <dbReference type="ARBA" id="ARBA00023137"/>
    </source>
</evidence>
<keyword evidence="4 14" id="KW-0479">Metal-binding</keyword>
<dbReference type="EMBL" id="PPHD01003841">
    <property type="protein sequence ID" value="POI33301.1"/>
    <property type="molecule type" value="Genomic_DNA"/>
</dbReference>
<evidence type="ECO:0000256" key="17">
    <source>
        <dbReference type="PIRSR" id="PIRSR037281-3"/>
    </source>
</evidence>
<keyword evidence="6" id="KW-0498">Mitosis</keyword>
<dbReference type="PROSITE" id="PS00108">
    <property type="entry name" value="PROTEIN_KINASE_ST"/>
    <property type="match status" value="1"/>
</dbReference>
<feature type="binding site" evidence="16 18">
    <location>
        <position position="230"/>
    </location>
    <ligand>
        <name>ATP</name>
        <dbReference type="ChEBI" id="CHEBI:30616"/>
    </ligand>
</feature>
<dbReference type="Gene3D" id="3.30.200.20">
    <property type="entry name" value="Phosphorylase Kinase, domain 1"/>
    <property type="match status" value="1"/>
</dbReference>
<dbReference type="GO" id="GO:0005524">
    <property type="term" value="F:ATP binding"/>
    <property type="evidence" value="ECO:0007669"/>
    <property type="project" value="UniProtKB-UniRule"/>
</dbReference>
<sequence length="547" mass="60484">MSFLSLQPTAAPRRVSARRAAAPIRQKLLFHSGHSDCEEEDEDEEEEEGGSSGNSTGEDSAFQEADSPLSVARTPARGGPPLLEEEMMEPAAAPLPYEGDSWEEEGFGSSPVKSPGAYFMAGSPSPPPPHKGRRSAGRSPPHLAAGGCRLRGDEPGSPLPDYPGTPPHKTFRKLRLFDTPHTPKRITITESNMKSRYATEFHELEKIGSGEFGSVFKCVKRLDGCIYAIKRSKKPLAGSVDEQNALREVYAHAVLGQHSHVVRYYSAWAEDDHMLIQNEYCNGGSLADAISENYRNMRYFTEPELKDLLLQVARGLKYIHSMSLVHMDIKPSNIFISRTSVPNTTSEEGDDDEWSSDRVIFKIGDLGHVTRVSSPQVEEGDSRFLANEVLQENYTHLPKADIFALALTVVCAAGAEPLPTNGDQWHEIRQGKLPRIPQVLSQELLDLLKVMISPDAEKRPSAVALVKHSVLLSAAKKSAEQLRIELNAEKFKNSLLQKELKKAQMAKAAAEERALFTDRMTTRSTTQSRPSRLIGKKMNRSVSLTIY</sequence>
<dbReference type="InterPro" id="IPR017164">
    <property type="entry name" value="Wee1-like_protein_kinase"/>
</dbReference>
<dbReference type="GO" id="GO:0004715">
    <property type="term" value="F:non-membrane spanning protein tyrosine kinase activity"/>
    <property type="evidence" value="ECO:0007669"/>
    <property type="project" value="UniProtKB-UniRule"/>
</dbReference>
<dbReference type="Gene3D" id="1.10.510.10">
    <property type="entry name" value="Transferase(Phosphotransferase) domain 1"/>
    <property type="match status" value="1"/>
</dbReference>
<dbReference type="OrthoDB" id="5337378at2759"/>
<evidence type="ECO:0000256" key="16">
    <source>
        <dbReference type="PIRSR" id="PIRSR037281-2"/>
    </source>
</evidence>
<evidence type="ECO:0000256" key="2">
    <source>
        <dbReference type="ARBA" id="ARBA00022618"/>
    </source>
</evidence>
<comment type="subcellular location">
    <subcellularLocation>
        <location evidence="1 14">Nucleus</location>
    </subcellularLocation>
</comment>
<evidence type="ECO:0000256" key="11">
    <source>
        <dbReference type="ARBA" id="ARBA00023242"/>
    </source>
</evidence>
<evidence type="ECO:0000256" key="8">
    <source>
        <dbReference type="ARBA" id="ARBA00022840"/>
    </source>
</evidence>
<feature type="binding site" evidence="17">
    <location>
        <position position="365"/>
    </location>
    <ligand>
        <name>Mg(2+)</name>
        <dbReference type="ChEBI" id="CHEBI:18420"/>
        <label>1</label>
    </ligand>
</feature>
<accession>A0A2P4TAB1</accession>
<evidence type="ECO:0000256" key="4">
    <source>
        <dbReference type="ARBA" id="ARBA00022723"/>
    </source>
</evidence>
<evidence type="ECO:0000256" key="18">
    <source>
        <dbReference type="PROSITE-ProRule" id="PRU10141"/>
    </source>
</evidence>
<feature type="region of interest" description="Disordered" evidence="20">
    <location>
        <begin position="26"/>
        <end position="169"/>
    </location>
</feature>
<keyword evidence="12" id="KW-0131">Cell cycle</keyword>
<keyword evidence="10 14" id="KW-0829">Tyrosine-protein kinase</keyword>
<keyword evidence="11 14" id="KW-0539">Nucleus</keyword>
<dbReference type="InterPro" id="IPR008271">
    <property type="entry name" value="Ser/Thr_kinase_AS"/>
</dbReference>
<dbReference type="Pfam" id="PF00069">
    <property type="entry name" value="Pkinase"/>
    <property type="match status" value="1"/>
</dbReference>
<evidence type="ECO:0000256" key="6">
    <source>
        <dbReference type="ARBA" id="ARBA00022776"/>
    </source>
</evidence>
<keyword evidence="5 14" id="KW-0547">Nucleotide-binding</keyword>
<dbReference type="GO" id="GO:0051301">
    <property type="term" value="P:cell division"/>
    <property type="evidence" value="ECO:0007669"/>
    <property type="project" value="UniProtKB-KW"/>
</dbReference>
<dbReference type="InterPro" id="IPR017441">
    <property type="entry name" value="Protein_kinase_ATP_BS"/>
</dbReference>
<dbReference type="GO" id="GO:0000287">
    <property type="term" value="F:magnesium ion binding"/>
    <property type="evidence" value="ECO:0007669"/>
    <property type="project" value="InterPro"/>
</dbReference>
<gene>
    <name evidence="22" type="ORF">CIB84_002946</name>
</gene>
<dbReference type="CDD" id="cd14138">
    <property type="entry name" value="PTKc_Wee1a"/>
    <property type="match status" value="1"/>
</dbReference>
<keyword evidence="19" id="KW-0175">Coiled coil</keyword>
<proteinExistence type="inferred from homology"/>
<comment type="similarity">
    <text evidence="13">Belongs to the protein kinase superfamily. Ser/Thr protein kinase family. GCN2 subfamily.</text>
</comment>
<dbReference type="PROSITE" id="PS00107">
    <property type="entry name" value="PROTEIN_KINASE_ATP"/>
    <property type="match status" value="1"/>
</dbReference>
<feature type="coiled-coil region" evidence="19">
    <location>
        <begin position="479"/>
        <end position="513"/>
    </location>
</feature>
<feature type="domain" description="Protein kinase" evidence="21">
    <location>
        <begin position="201"/>
        <end position="471"/>
    </location>
</feature>
<feature type="compositionally biased region" description="Pro residues" evidence="20">
    <location>
        <begin position="157"/>
        <end position="166"/>
    </location>
</feature>
<evidence type="ECO:0000313" key="23">
    <source>
        <dbReference type="Proteomes" id="UP000237246"/>
    </source>
</evidence>
<comment type="catalytic activity">
    <reaction evidence="14">
        <text>L-tyrosyl-[protein] + ATP = O-phospho-L-tyrosyl-[protein] + ADP + H(+)</text>
        <dbReference type="Rhea" id="RHEA:10596"/>
        <dbReference type="Rhea" id="RHEA-COMP:10136"/>
        <dbReference type="Rhea" id="RHEA-COMP:20101"/>
        <dbReference type="ChEBI" id="CHEBI:15378"/>
        <dbReference type="ChEBI" id="CHEBI:30616"/>
        <dbReference type="ChEBI" id="CHEBI:46858"/>
        <dbReference type="ChEBI" id="CHEBI:61978"/>
        <dbReference type="ChEBI" id="CHEBI:456216"/>
        <dbReference type="EC" id="2.7.10.2"/>
    </reaction>
</comment>
<evidence type="ECO:0000256" key="5">
    <source>
        <dbReference type="ARBA" id="ARBA00022741"/>
    </source>
</evidence>
<dbReference type="FunFam" id="3.30.200.20:FF:000115">
    <property type="entry name" value="Wee1-like kinase 2"/>
    <property type="match status" value="1"/>
</dbReference>
<evidence type="ECO:0000256" key="20">
    <source>
        <dbReference type="SAM" id="MobiDB-lite"/>
    </source>
</evidence>
<dbReference type="AlphaFoldDB" id="A0A2P4TAB1"/>
<dbReference type="PIRSF" id="PIRSF037281">
    <property type="entry name" value="Wee1-like_protein_kinase"/>
    <property type="match status" value="1"/>
</dbReference>
<protein>
    <recommendedName>
        <fullName evidence="14">Wee1-like protein kinase</fullName>
        <ecNumber evidence="14">2.7.10.2</ecNumber>
    </recommendedName>
</protein>
<evidence type="ECO:0000256" key="9">
    <source>
        <dbReference type="ARBA" id="ARBA00022842"/>
    </source>
</evidence>
<evidence type="ECO:0000256" key="12">
    <source>
        <dbReference type="ARBA" id="ARBA00023306"/>
    </source>
</evidence>
<evidence type="ECO:0000256" key="14">
    <source>
        <dbReference type="PIRNR" id="PIRNR037281"/>
    </source>
</evidence>
<dbReference type="SUPFAM" id="SSF56112">
    <property type="entry name" value="Protein kinase-like (PK-like)"/>
    <property type="match status" value="1"/>
</dbReference>
<dbReference type="EC" id="2.7.10.2" evidence="14"/>
<dbReference type="SMART" id="SM00220">
    <property type="entry name" value="S_TKc"/>
    <property type="match status" value="1"/>
</dbReference>
<dbReference type="InterPro" id="IPR000719">
    <property type="entry name" value="Prot_kinase_dom"/>
</dbReference>
<comment type="caution">
    <text evidence="22">The sequence shown here is derived from an EMBL/GenBank/DDBJ whole genome shotgun (WGS) entry which is preliminary data.</text>
</comment>
<comment type="cofactor">
    <cofactor evidence="17">
        <name>Mg(2+)</name>
        <dbReference type="ChEBI" id="CHEBI:18420"/>
    </cofactor>
    <text evidence="17">Binds 2 magnesium ions per subunit.</text>
</comment>
<dbReference type="PROSITE" id="PS50011">
    <property type="entry name" value="PROTEIN_KINASE_DOM"/>
    <property type="match status" value="1"/>
</dbReference>
<dbReference type="InterPro" id="IPR011009">
    <property type="entry name" value="Kinase-like_dom_sf"/>
</dbReference>
<evidence type="ECO:0000313" key="22">
    <source>
        <dbReference type="EMBL" id="POI33301.1"/>
    </source>
</evidence>
<evidence type="ECO:0000256" key="15">
    <source>
        <dbReference type="PIRSR" id="PIRSR037281-1"/>
    </source>
</evidence>
<keyword evidence="7 14" id="KW-0418">Kinase</keyword>
<dbReference type="InterPro" id="IPR050339">
    <property type="entry name" value="CC_SR_Kinase"/>
</dbReference>